<evidence type="ECO:0000313" key="2">
    <source>
        <dbReference type="EMBL" id="MBB5894882.1"/>
    </source>
</evidence>
<dbReference type="Gene3D" id="3.40.50.1820">
    <property type="entry name" value="alpha/beta hydrolase"/>
    <property type="match status" value="1"/>
</dbReference>
<dbReference type="Pfam" id="PF01738">
    <property type="entry name" value="DLH"/>
    <property type="match status" value="1"/>
</dbReference>
<dbReference type="AlphaFoldDB" id="A0A7W9KLW3"/>
<sequence length="255" mass="27138">MCYEPDAEPPIPDLLEIPVTVSREPIRSADGAAVSAFHAIPEQRTGPAVLLLPDNLGLRGFYEQLAVRLAQRGHATIAIDYFARSAPDAPLMQRLGELRRDTLFADFDAAIAKLGANVVSLGFCLGGRFAFQTAAERFGLSGAIGFYGAVQPIRDAPGPTQLAHTFTAPILAIFGGADEGIPPELVDGFDQALTAAGVEHEIVTYPGAPHGFFDAGVDGFDQESADAWRRVERFLDERAGHRAGIPMPGATSRPS</sequence>
<accession>A0A7W9KLW3</accession>
<comment type="caution">
    <text evidence="2">The sequence shown here is derived from an EMBL/GenBank/DDBJ whole genome shotgun (WGS) entry which is preliminary data.</text>
</comment>
<proteinExistence type="predicted"/>
<dbReference type="InterPro" id="IPR051049">
    <property type="entry name" value="Dienelactone_hydrolase-like"/>
</dbReference>
<dbReference type="PANTHER" id="PTHR46623:SF6">
    <property type="entry name" value="ALPHA_BETA-HYDROLASES SUPERFAMILY PROTEIN"/>
    <property type="match status" value="1"/>
</dbReference>
<evidence type="ECO:0000259" key="1">
    <source>
        <dbReference type="Pfam" id="PF01738"/>
    </source>
</evidence>
<reference evidence="2 3" key="1">
    <citation type="submission" date="2020-08" db="EMBL/GenBank/DDBJ databases">
        <title>Sequencing the genomes of 1000 actinobacteria strains.</title>
        <authorList>
            <person name="Klenk H.-P."/>
        </authorList>
    </citation>
    <scope>NUCLEOTIDE SEQUENCE [LARGE SCALE GENOMIC DNA]</scope>
    <source>
        <strain evidence="2 3">DSM 43851</strain>
    </source>
</reference>
<organism evidence="2 3">
    <name type="scientific">Kutzneria kofuensis</name>
    <dbReference type="NCBI Taxonomy" id="103725"/>
    <lineage>
        <taxon>Bacteria</taxon>
        <taxon>Bacillati</taxon>
        <taxon>Actinomycetota</taxon>
        <taxon>Actinomycetes</taxon>
        <taxon>Pseudonocardiales</taxon>
        <taxon>Pseudonocardiaceae</taxon>
        <taxon>Kutzneria</taxon>
    </lineage>
</organism>
<feature type="domain" description="Dienelactone hydrolase" evidence="1">
    <location>
        <begin position="35"/>
        <end position="237"/>
    </location>
</feature>
<dbReference type="EMBL" id="JACHIR010000001">
    <property type="protein sequence ID" value="MBB5894882.1"/>
    <property type="molecule type" value="Genomic_DNA"/>
</dbReference>
<protein>
    <submittedName>
        <fullName evidence="2">Carboxymethylenebutenolidase</fullName>
        <ecNumber evidence="2">3.1.1.45</ecNumber>
    </submittedName>
</protein>
<dbReference type="InterPro" id="IPR002925">
    <property type="entry name" value="Dienelactn_hydro"/>
</dbReference>
<name>A0A7W9KLW3_9PSEU</name>
<dbReference type="InterPro" id="IPR029058">
    <property type="entry name" value="AB_hydrolase_fold"/>
</dbReference>
<keyword evidence="3" id="KW-1185">Reference proteome</keyword>
<gene>
    <name evidence="2" type="ORF">BJ998_006078</name>
</gene>
<evidence type="ECO:0000313" key="3">
    <source>
        <dbReference type="Proteomes" id="UP000585638"/>
    </source>
</evidence>
<dbReference type="EC" id="3.1.1.45" evidence="2"/>
<dbReference type="PANTHER" id="PTHR46623">
    <property type="entry name" value="CARBOXYMETHYLENEBUTENOLIDASE-RELATED"/>
    <property type="match status" value="1"/>
</dbReference>
<dbReference type="Proteomes" id="UP000585638">
    <property type="component" value="Unassembled WGS sequence"/>
</dbReference>
<dbReference type="RefSeq" id="WP_184866747.1">
    <property type="nucleotide sequence ID" value="NZ_BAAAWY010000002.1"/>
</dbReference>
<dbReference type="SUPFAM" id="SSF53474">
    <property type="entry name" value="alpha/beta-Hydrolases"/>
    <property type="match status" value="1"/>
</dbReference>
<dbReference type="GO" id="GO:0008806">
    <property type="term" value="F:carboxymethylenebutenolidase activity"/>
    <property type="evidence" value="ECO:0007669"/>
    <property type="project" value="UniProtKB-EC"/>
</dbReference>
<keyword evidence="2" id="KW-0378">Hydrolase</keyword>